<sequence>MPPFLKDLLVPVVEALLRLLFGRGSQPKQVTEETYAAKAAEAKELAKPDSDWSTTVDEL</sequence>
<dbReference type="AlphaFoldDB" id="A0A5C1ACN8"/>
<accession>A0A5C1ACN8</accession>
<evidence type="ECO:0000313" key="1">
    <source>
        <dbReference type="EMBL" id="QEL14808.1"/>
    </source>
</evidence>
<evidence type="ECO:0000313" key="2">
    <source>
        <dbReference type="Proteomes" id="UP000324974"/>
    </source>
</evidence>
<proteinExistence type="predicted"/>
<organism evidence="1 2">
    <name type="scientific">Limnoglobus roseus</name>
    <dbReference type="NCBI Taxonomy" id="2598579"/>
    <lineage>
        <taxon>Bacteria</taxon>
        <taxon>Pseudomonadati</taxon>
        <taxon>Planctomycetota</taxon>
        <taxon>Planctomycetia</taxon>
        <taxon>Gemmatales</taxon>
        <taxon>Gemmataceae</taxon>
        <taxon>Limnoglobus</taxon>
    </lineage>
</organism>
<protein>
    <submittedName>
        <fullName evidence="1">Uncharacterized protein</fullName>
    </submittedName>
</protein>
<dbReference type="EMBL" id="CP042425">
    <property type="protein sequence ID" value="QEL14808.1"/>
    <property type="molecule type" value="Genomic_DNA"/>
</dbReference>
<keyword evidence="2" id="KW-1185">Reference proteome</keyword>
<gene>
    <name evidence="1" type="ORF">PX52LOC_01705</name>
</gene>
<dbReference type="Proteomes" id="UP000324974">
    <property type="component" value="Chromosome"/>
</dbReference>
<dbReference type="RefSeq" id="WP_149109671.1">
    <property type="nucleotide sequence ID" value="NZ_CP042425.1"/>
</dbReference>
<name>A0A5C1ACN8_9BACT</name>
<reference evidence="2" key="1">
    <citation type="submission" date="2019-08" db="EMBL/GenBank/DDBJ databases">
        <title>Limnoglobus roseus gen. nov., sp. nov., a novel freshwater planctomycete with a giant genome from the family Gemmataceae.</title>
        <authorList>
            <person name="Kulichevskaya I.S."/>
            <person name="Naumoff D.G."/>
            <person name="Miroshnikov K."/>
            <person name="Ivanova A."/>
            <person name="Philippov D.A."/>
            <person name="Hakobyan A."/>
            <person name="Rijpstra I.C."/>
            <person name="Sinninghe Damste J.S."/>
            <person name="Liesack W."/>
            <person name="Dedysh S.N."/>
        </authorList>
    </citation>
    <scope>NUCLEOTIDE SEQUENCE [LARGE SCALE GENOMIC DNA]</scope>
    <source>
        <strain evidence="2">PX52</strain>
    </source>
</reference>
<dbReference type="KEGG" id="lrs:PX52LOC_01705"/>